<name>A0A1G9KUZ7_9ACTN</name>
<feature type="region of interest" description="Disordered" evidence="8">
    <location>
        <begin position="80"/>
        <end position="169"/>
    </location>
</feature>
<evidence type="ECO:0000313" key="11">
    <source>
        <dbReference type="Proteomes" id="UP000198662"/>
    </source>
</evidence>
<feature type="compositionally biased region" description="Basic and acidic residues" evidence="8">
    <location>
        <begin position="90"/>
        <end position="116"/>
    </location>
</feature>
<keyword evidence="3 9" id="KW-0812">Transmembrane</keyword>
<evidence type="ECO:0000256" key="9">
    <source>
        <dbReference type="SAM" id="Phobius"/>
    </source>
</evidence>
<keyword evidence="2" id="KW-0813">Transport</keyword>
<keyword evidence="4" id="KW-0653">Protein transport</keyword>
<feature type="transmembrane region" description="Helical" evidence="9">
    <location>
        <begin position="6"/>
        <end position="22"/>
    </location>
</feature>
<keyword evidence="7 9" id="KW-0472">Membrane</keyword>
<gene>
    <name evidence="10" type="ORF">SAMN05216298_4264</name>
</gene>
<dbReference type="Proteomes" id="UP000198662">
    <property type="component" value="Unassembled WGS sequence"/>
</dbReference>
<evidence type="ECO:0000256" key="5">
    <source>
        <dbReference type="ARBA" id="ARBA00022989"/>
    </source>
</evidence>
<reference evidence="11" key="1">
    <citation type="submission" date="2016-10" db="EMBL/GenBank/DDBJ databases">
        <authorList>
            <person name="Varghese N."/>
            <person name="Submissions S."/>
        </authorList>
    </citation>
    <scope>NUCLEOTIDE SEQUENCE [LARGE SCALE GENOMIC DNA]</scope>
    <source>
        <strain evidence="11">CGMCC 4.3147</strain>
    </source>
</reference>
<dbReference type="Gene3D" id="1.20.5.3310">
    <property type="match status" value="1"/>
</dbReference>
<dbReference type="Pfam" id="PF02416">
    <property type="entry name" value="TatA_B_E"/>
    <property type="match status" value="1"/>
</dbReference>
<dbReference type="EMBL" id="FNGF01000006">
    <property type="protein sequence ID" value="SDL53512.1"/>
    <property type="molecule type" value="Genomic_DNA"/>
</dbReference>
<evidence type="ECO:0000256" key="8">
    <source>
        <dbReference type="SAM" id="MobiDB-lite"/>
    </source>
</evidence>
<proteinExistence type="predicted"/>
<evidence type="ECO:0000313" key="10">
    <source>
        <dbReference type="EMBL" id="SDL53512.1"/>
    </source>
</evidence>
<evidence type="ECO:0000256" key="6">
    <source>
        <dbReference type="ARBA" id="ARBA00023010"/>
    </source>
</evidence>
<keyword evidence="11" id="KW-1185">Reference proteome</keyword>
<feature type="compositionally biased region" description="Low complexity" evidence="8">
    <location>
        <begin position="127"/>
        <end position="151"/>
    </location>
</feature>
<evidence type="ECO:0000256" key="4">
    <source>
        <dbReference type="ARBA" id="ARBA00022927"/>
    </source>
</evidence>
<evidence type="ECO:0000256" key="2">
    <source>
        <dbReference type="ARBA" id="ARBA00022448"/>
    </source>
</evidence>
<dbReference type="PRINTS" id="PR01506">
    <property type="entry name" value="TATBPROTEIN"/>
</dbReference>
<dbReference type="AlphaFoldDB" id="A0A1G9KUZ7"/>
<evidence type="ECO:0000256" key="3">
    <source>
        <dbReference type="ARBA" id="ARBA00022692"/>
    </source>
</evidence>
<dbReference type="STRING" id="380244.SAMN05216298_4264"/>
<dbReference type="OrthoDB" id="3267321at2"/>
<organism evidence="10 11">
    <name type="scientific">Glycomyces sambucus</name>
    <dbReference type="NCBI Taxonomy" id="380244"/>
    <lineage>
        <taxon>Bacteria</taxon>
        <taxon>Bacillati</taxon>
        <taxon>Actinomycetota</taxon>
        <taxon>Actinomycetes</taxon>
        <taxon>Glycomycetales</taxon>
        <taxon>Glycomycetaceae</taxon>
        <taxon>Glycomyces</taxon>
    </lineage>
</organism>
<keyword evidence="6" id="KW-0811">Translocation</keyword>
<protein>
    <submittedName>
        <fullName evidence="10">Sec-independent protein translocase protein TatB</fullName>
    </submittedName>
</protein>
<keyword evidence="5 9" id="KW-1133">Transmembrane helix</keyword>
<comment type="subcellular location">
    <subcellularLocation>
        <location evidence="1">Membrane</location>
        <topology evidence="1">Single-pass membrane protein</topology>
    </subcellularLocation>
</comment>
<sequence>MFGGLGGTEFLVIILIAIFLWGPDKLPKALANLRRFISKARTMASNAAADLSREIGTDIKPEDLNPKTFVRKHILTEEDQEMLTNPLKSTMRDLQDGTKPLKDGLTDATRDVETTRRSVNRGAITRGTNGSTNGSANGADSGSANGSSDAGESPTERTRGRAASFDDVT</sequence>
<accession>A0A1G9KUZ7</accession>
<dbReference type="InterPro" id="IPR003369">
    <property type="entry name" value="TatA/B/E"/>
</dbReference>
<evidence type="ECO:0000256" key="1">
    <source>
        <dbReference type="ARBA" id="ARBA00004167"/>
    </source>
</evidence>
<evidence type="ECO:0000256" key="7">
    <source>
        <dbReference type="ARBA" id="ARBA00023136"/>
    </source>
</evidence>